<dbReference type="GO" id="GO:0030026">
    <property type="term" value="P:intracellular manganese ion homeostasis"/>
    <property type="evidence" value="ECO:0007669"/>
    <property type="project" value="InterPro"/>
</dbReference>
<dbReference type="AlphaFoldDB" id="A0A8J2WQA2"/>
<feature type="transmembrane region" description="Helical" evidence="6">
    <location>
        <begin position="495"/>
        <end position="514"/>
    </location>
</feature>
<comment type="subcellular location">
    <subcellularLocation>
        <location evidence="1">Endomembrane system</location>
        <topology evidence="1">Multi-pass membrane protein</topology>
    </subcellularLocation>
</comment>
<evidence type="ECO:0000256" key="4">
    <source>
        <dbReference type="ARBA" id="ARBA00022989"/>
    </source>
</evidence>
<name>A0A8J2WQA2_9STRA</name>
<evidence type="ECO:0000256" key="6">
    <source>
        <dbReference type="SAM" id="Phobius"/>
    </source>
</evidence>
<organism evidence="7 8">
    <name type="scientific">Pelagomonas calceolata</name>
    <dbReference type="NCBI Taxonomy" id="35677"/>
    <lineage>
        <taxon>Eukaryota</taxon>
        <taxon>Sar</taxon>
        <taxon>Stramenopiles</taxon>
        <taxon>Ochrophyta</taxon>
        <taxon>Pelagophyceae</taxon>
        <taxon>Pelagomonadales</taxon>
        <taxon>Pelagomonadaceae</taxon>
        <taxon>Pelagomonas</taxon>
    </lineage>
</organism>
<dbReference type="GO" id="GO:0012505">
    <property type="term" value="C:endomembrane system"/>
    <property type="evidence" value="ECO:0007669"/>
    <property type="project" value="UniProtKB-SubCell"/>
</dbReference>
<evidence type="ECO:0000313" key="8">
    <source>
        <dbReference type="Proteomes" id="UP000789595"/>
    </source>
</evidence>
<evidence type="ECO:0000256" key="3">
    <source>
        <dbReference type="ARBA" id="ARBA00022692"/>
    </source>
</evidence>
<gene>
    <name evidence="7" type="ORF">PECAL_5P06680</name>
</gene>
<feature type="transmembrane region" description="Helical" evidence="6">
    <location>
        <begin position="228"/>
        <end position="250"/>
    </location>
</feature>
<dbReference type="Proteomes" id="UP000789595">
    <property type="component" value="Unassembled WGS sequence"/>
</dbReference>
<evidence type="ECO:0000256" key="1">
    <source>
        <dbReference type="ARBA" id="ARBA00004127"/>
    </source>
</evidence>
<evidence type="ECO:0000313" key="7">
    <source>
        <dbReference type="EMBL" id="CAH0376110.1"/>
    </source>
</evidence>
<keyword evidence="8" id="KW-1185">Reference proteome</keyword>
<reference evidence="7" key="1">
    <citation type="submission" date="2021-11" db="EMBL/GenBank/DDBJ databases">
        <authorList>
            <consortium name="Genoscope - CEA"/>
            <person name="William W."/>
        </authorList>
    </citation>
    <scope>NUCLEOTIDE SEQUENCE</scope>
</reference>
<dbReference type="OrthoDB" id="73465at2759"/>
<dbReference type="GO" id="GO:0016020">
    <property type="term" value="C:membrane"/>
    <property type="evidence" value="ECO:0007669"/>
    <property type="project" value="InterPro"/>
</dbReference>
<keyword evidence="4 6" id="KW-1133">Transmembrane helix</keyword>
<feature type="transmembrane region" description="Helical" evidence="6">
    <location>
        <begin position="380"/>
        <end position="397"/>
    </location>
</feature>
<keyword evidence="3 6" id="KW-0812">Transmembrane</keyword>
<comment type="similarity">
    <text evidence="2">Belongs to the CCC1 family.</text>
</comment>
<protein>
    <submittedName>
        <fullName evidence="7">Uncharacterized protein</fullName>
    </submittedName>
</protein>
<evidence type="ECO:0000256" key="2">
    <source>
        <dbReference type="ARBA" id="ARBA00007049"/>
    </source>
</evidence>
<dbReference type="InterPro" id="IPR008217">
    <property type="entry name" value="Ccc1_fam"/>
</dbReference>
<dbReference type="PANTHER" id="PTHR31851">
    <property type="entry name" value="FE(2+)/MN(2+) TRANSPORTER PCL1"/>
    <property type="match status" value="1"/>
</dbReference>
<dbReference type="Pfam" id="PF01988">
    <property type="entry name" value="VIT1"/>
    <property type="match status" value="1"/>
</dbReference>
<feature type="transmembrane region" description="Helical" evidence="6">
    <location>
        <begin position="20"/>
        <end position="40"/>
    </location>
</feature>
<keyword evidence="5 6" id="KW-0472">Membrane</keyword>
<comment type="caution">
    <text evidence="7">The sequence shown here is derived from an EMBL/GenBank/DDBJ whole genome shotgun (WGS) entry which is preliminary data.</text>
</comment>
<accession>A0A8J2WQA2</accession>
<proteinExistence type="inferred from homology"/>
<feature type="transmembrane region" description="Helical" evidence="6">
    <location>
        <begin position="356"/>
        <end position="374"/>
    </location>
</feature>
<feature type="transmembrane region" description="Helical" evidence="6">
    <location>
        <begin position="166"/>
        <end position="186"/>
    </location>
</feature>
<dbReference type="EMBL" id="CAKKNE010000005">
    <property type="protein sequence ID" value="CAH0376110.1"/>
    <property type="molecule type" value="Genomic_DNA"/>
</dbReference>
<dbReference type="GO" id="GO:0005384">
    <property type="term" value="F:manganese ion transmembrane transporter activity"/>
    <property type="evidence" value="ECO:0007669"/>
    <property type="project" value="InterPro"/>
</dbReference>
<feature type="transmembrane region" description="Helical" evidence="6">
    <location>
        <begin position="534"/>
        <end position="552"/>
    </location>
</feature>
<feature type="transmembrane region" description="Helical" evidence="6">
    <location>
        <begin position="325"/>
        <end position="344"/>
    </location>
</feature>
<evidence type="ECO:0000256" key="5">
    <source>
        <dbReference type="ARBA" id="ARBA00023136"/>
    </source>
</evidence>
<dbReference type="Pfam" id="PF02535">
    <property type="entry name" value="Zip"/>
    <property type="match status" value="1"/>
</dbReference>
<dbReference type="InterPro" id="IPR003689">
    <property type="entry name" value="ZIP"/>
</dbReference>
<feature type="transmembrane region" description="Helical" evidence="6">
    <location>
        <begin position="198"/>
        <end position="216"/>
    </location>
</feature>
<sequence>MGGSDEDTGTGAGDYVKSLVFGGLDGIITTFAIVATVAGARAHPGLVLLMGAANLVADALSMGIGDYLSERAEDEYVASEQRRELAELRNGKRPEKVRKLKRVYEKAGLSTADAKKCVDALSTVDDVLVAHTMMARLQLVPPDDWLGEEQDEDEDELLSLAAKKGATTAASFVLFGAMPLLAYYATVATSVAPTPERMFIASCLVTTSTLVALGSAKARLTAQPVAESALGMVINGGAAAVAAYAVGHALEAFQHATSMEGFDATDAPAPLQLPVWLRRPVSLHACDCRRIARTTPSPRRHLTQAWLARPFSSPPADAALASTDVLMECSAALAFAALGAIPCVLMGSTGPSAVRLAHAAAGGAVVATASALALDAARDGALATALGAALAMIFALLTRPADDAKARGLPAVVAVLSHAASEGLALGLAYAKSPEDGRIARLSVLAHNVPEGLATAAVLRSRGVSAPSCVLAALLAVVPQPLSAMAAFSFASRMAALQTVFVGFAAGLMLMIALTELLPDALSSPSKKNRDVSAAVACLAAVACVCGSSALME</sequence>